<dbReference type="AlphaFoldDB" id="A0A9P4VQ73"/>
<proteinExistence type="predicted"/>
<dbReference type="EMBL" id="MU006094">
    <property type="protein sequence ID" value="KAF2839533.1"/>
    <property type="molecule type" value="Genomic_DNA"/>
</dbReference>
<protein>
    <submittedName>
        <fullName evidence="1">Uncharacterized protein</fullName>
    </submittedName>
</protein>
<name>A0A9P4VQ73_9PEZI</name>
<accession>A0A9P4VQ73</accession>
<sequence>MVRRKFWKEGMTGDFMEPGAFMTENDSGTESTGSVVNTATFFSFPYLSFQSTKNLFQSSGGSSQHTRTLLQALYPDEPLQNRDMDLAFRRYDNSEHTDTIFVPQLWVMLIRSGDTYTIFTCSELPLRGHTGLMGVNVKFMPTKPASDQLPVYARVVDADNRQVFLDIMLMPTYSEFADLVASYFGEQFDNFFDHKDLMSESGKVISPRTWPLLLQTQGSRIINILVSLVIFDNVSCSQIFYCSLYHVRHHLYLIY</sequence>
<keyword evidence="2" id="KW-1185">Reference proteome</keyword>
<evidence type="ECO:0000313" key="1">
    <source>
        <dbReference type="EMBL" id="KAF2839533.1"/>
    </source>
</evidence>
<gene>
    <name evidence="1" type="ORF">M501DRAFT_718965</name>
</gene>
<comment type="caution">
    <text evidence="1">The sequence shown here is derived from an EMBL/GenBank/DDBJ whole genome shotgun (WGS) entry which is preliminary data.</text>
</comment>
<organism evidence="1 2">
    <name type="scientific">Patellaria atrata CBS 101060</name>
    <dbReference type="NCBI Taxonomy" id="1346257"/>
    <lineage>
        <taxon>Eukaryota</taxon>
        <taxon>Fungi</taxon>
        <taxon>Dikarya</taxon>
        <taxon>Ascomycota</taxon>
        <taxon>Pezizomycotina</taxon>
        <taxon>Dothideomycetes</taxon>
        <taxon>Dothideomycetes incertae sedis</taxon>
        <taxon>Patellariales</taxon>
        <taxon>Patellariaceae</taxon>
        <taxon>Patellaria</taxon>
    </lineage>
</organism>
<reference evidence="1" key="1">
    <citation type="journal article" date="2020" name="Stud. Mycol.">
        <title>101 Dothideomycetes genomes: a test case for predicting lifestyles and emergence of pathogens.</title>
        <authorList>
            <person name="Haridas S."/>
            <person name="Albert R."/>
            <person name="Binder M."/>
            <person name="Bloem J."/>
            <person name="Labutti K."/>
            <person name="Salamov A."/>
            <person name="Andreopoulos B."/>
            <person name="Baker S."/>
            <person name="Barry K."/>
            <person name="Bills G."/>
            <person name="Bluhm B."/>
            <person name="Cannon C."/>
            <person name="Castanera R."/>
            <person name="Culley D."/>
            <person name="Daum C."/>
            <person name="Ezra D."/>
            <person name="Gonzalez J."/>
            <person name="Henrissat B."/>
            <person name="Kuo A."/>
            <person name="Liang C."/>
            <person name="Lipzen A."/>
            <person name="Lutzoni F."/>
            <person name="Magnuson J."/>
            <person name="Mondo S."/>
            <person name="Nolan M."/>
            <person name="Ohm R."/>
            <person name="Pangilinan J."/>
            <person name="Park H.-J."/>
            <person name="Ramirez L."/>
            <person name="Alfaro M."/>
            <person name="Sun H."/>
            <person name="Tritt A."/>
            <person name="Yoshinaga Y."/>
            <person name="Zwiers L.-H."/>
            <person name="Turgeon B."/>
            <person name="Goodwin S."/>
            <person name="Spatafora J."/>
            <person name="Crous P."/>
            <person name="Grigoriev I."/>
        </authorList>
    </citation>
    <scope>NUCLEOTIDE SEQUENCE</scope>
    <source>
        <strain evidence="1">CBS 101060</strain>
    </source>
</reference>
<dbReference type="Proteomes" id="UP000799429">
    <property type="component" value="Unassembled WGS sequence"/>
</dbReference>
<evidence type="ECO:0000313" key="2">
    <source>
        <dbReference type="Proteomes" id="UP000799429"/>
    </source>
</evidence>